<dbReference type="InterPro" id="IPR012334">
    <property type="entry name" value="Pectin_lyas_fold"/>
</dbReference>
<gene>
    <name evidence="1" type="ORF">KCU98_g13687</name>
</gene>
<sequence>INIYNGRGVYIESQGPVWLYGTSSEHSIFYNYEVRNAKNIFMGMIQSETPYFQSNPKAPTPFVPERPSDPTWSICSLQNPSAPCYKSWGLRVIDSTNVFIHGLGLYSFFENYNQDCVTTNNCQQNMIGLQGSNNNLNMYAVTTKASVNMITLDNGMAAALDADNRNVFGATVAYYRPGGSSARDCDDDDEEYFE</sequence>
<proteinExistence type="predicted"/>
<accession>A0A9P8FFL9</accession>
<comment type="caution">
    <text evidence="1">The sequence shown here is derived from an EMBL/GenBank/DDBJ whole genome shotgun (WGS) entry which is preliminary data.</text>
</comment>
<name>A0A9P8FFL9_AURME</name>
<dbReference type="Gene3D" id="2.160.20.10">
    <property type="entry name" value="Single-stranded right-handed beta-helix, Pectin lyase-like"/>
    <property type="match status" value="1"/>
</dbReference>
<feature type="non-terminal residue" evidence="1">
    <location>
        <position position="194"/>
    </location>
</feature>
<dbReference type="InterPro" id="IPR011050">
    <property type="entry name" value="Pectin_lyase_fold/virulence"/>
</dbReference>
<evidence type="ECO:0000313" key="2">
    <source>
        <dbReference type="Proteomes" id="UP000729357"/>
    </source>
</evidence>
<reference evidence="1" key="2">
    <citation type="submission" date="2021-08" db="EMBL/GenBank/DDBJ databases">
        <authorList>
            <person name="Gostincar C."/>
            <person name="Sun X."/>
            <person name="Song Z."/>
            <person name="Gunde-Cimerman N."/>
        </authorList>
    </citation>
    <scope>NUCLEOTIDE SEQUENCE</scope>
    <source>
        <strain evidence="1">EXF-9298</strain>
    </source>
</reference>
<reference evidence="1" key="1">
    <citation type="journal article" date="2021" name="J Fungi (Basel)">
        <title>Virulence traits and population genomics of the black yeast Aureobasidium melanogenum.</title>
        <authorList>
            <person name="Cernosa A."/>
            <person name="Sun X."/>
            <person name="Gostincar C."/>
            <person name="Fang C."/>
            <person name="Gunde-Cimerman N."/>
            <person name="Song Z."/>
        </authorList>
    </citation>
    <scope>NUCLEOTIDE SEQUENCE</scope>
    <source>
        <strain evidence="1">EXF-9298</strain>
    </source>
</reference>
<evidence type="ECO:0000313" key="1">
    <source>
        <dbReference type="EMBL" id="KAG9971741.1"/>
    </source>
</evidence>
<feature type="non-terminal residue" evidence="1">
    <location>
        <position position="1"/>
    </location>
</feature>
<dbReference type="Proteomes" id="UP000729357">
    <property type="component" value="Unassembled WGS sequence"/>
</dbReference>
<organism evidence="1 2">
    <name type="scientific">Aureobasidium melanogenum</name>
    <name type="common">Aureobasidium pullulans var. melanogenum</name>
    <dbReference type="NCBI Taxonomy" id="46634"/>
    <lineage>
        <taxon>Eukaryota</taxon>
        <taxon>Fungi</taxon>
        <taxon>Dikarya</taxon>
        <taxon>Ascomycota</taxon>
        <taxon>Pezizomycotina</taxon>
        <taxon>Dothideomycetes</taxon>
        <taxon>Dothideomycetidae</taxon>
        <taxon>Dothideales</taxon>
        <taxon>Saccotheciaceae</taxon>
        <taxon>Aureobasidium</taxon>
    </lineage>
</organism>
<dbReference type="EMBL" id="JAHFXS010002561">
    <property type="protein sequence ID" value="KAG9971741.1"/>
    <property type="molecule type" value="Genomic_DNA"/>
</dbReference>
<protein>
    <submittedName>
        <fullName evidence="1">Glucan 1,3-beta-glucosidase</fullName>
    </submittedName>
</protein>
<dbReference type="SUPFAM" id="SSF51126">
    <property type="entry name" value="Pectin lyase-like"/>
    <property type="match status" value="1"/>
</dbReference>
<dbReference type="AlphaFoldDB" id="A0A9P8FFL9"/>
<keyword evidence="2" id="KW-1185">Reference proteome</keyword>